<reference evidence="1" key="2">
    <citation type="journal article" date="2015" name="Data Brief">
        <title>Shoot transcriptome of the giant reed, Arundo donax.</title>
        <authorList>
            <person name="Barrero R.A."/>
            <person name="Guerrero F.D."/>
            <person name="Moolhuijzen P."/>
            <person name="Goolsby J.A."/>
            <person name="Tidwell J."/>
            <person name="Bellgard S.E."/>
            <person name="Bellgard M.I."/>
        </authorList>
    </citation>
    <scope>NUCLEOTIDE SEQUENCE</scope>
    <source>
        <tissue evidence="1">Shoot tissue taken approximately 20 cm above the soil surface</tissue>
    </source>
</reference>
<accession>A0A0A9CET4</accession>
<reference evidence="1" key="1">
    <citation type="submission" date="2014-09" db="EMBL/GenBank/DDBJ databases">
        <authorList>
            <person name="Magalhaes I.L.F."/>
            <person name="Oliveira U."/>
            <person name="Santos F.R."/>
            <person name="Vidigal T.H.D.A."/>
            <person name="Brescovit A.D."/>
            <person name="Santos A.J."/>
        </authorList>
    </citation>
    <scope>NUCLEOTIDE SEQUENCE</scope>
    <source>
        <tissue evidence="1">Shoot tissue taken approximately 20 cm above the soil surface</tissue>
    </source>
</reference>
<organism evidence="1">
    <name type="scientific">Arundo donax</name>
    <name type="common">Giant reed</name>
    <name type="synonym">Donax arundinaceus</name>
    <dbReference type="NCBI Taxonomy" id="35708"/>
    <lineage>
        <taxon>Eukaryota</taxon>
        <taxon>Viridiplantae</taxon>
        <taxon>Streptophyta</taxon>
        <taxon>Embryophyta</taxon>
        <taxon>Tracheophyta</taxon>
        <taxon>Spermatophyta</taxon>
        <taxon>Magnoliopsida</taxon>
        <taxon>Liliopsida</taxon>
        <taxon>Poales</taxon>
        <taxon>Poaceae</taxon>
        <taxon>PACMAD clade</taxon>
        <taxon>Arundinoideae</taxon>
        <taxon>Arundineae</taxon>
        <taxon>Arundo</taxon>
    </lineage>
</organism>
<sequence length="58" mass="6816">MAVATSTQGLQKNKGCDFKQWINDFVSPKDQEWVDLRRKWELDELREKAKPASSETKF</sequence>
<dbReference type="AlphaFoldDB" id="A0A0A9CET4"/>
<protein>
    <submittedName>
        <fullName evidence="1">Uncharacterized protein</fullName>
    </submittedName>
</protein>
<evidence type="ECO:0000313" key="1">
    <source>
        <dbReference type="EMBL" id="JAD74066.1"/>
    </source>
</evidence>
<proteinExistence type="predicted"/>
<dbReference type="EMBL" id="GBRH01223829">
    <property type="protein sequence ID" value="JAD74066.1"/>
    <property type="molecule type" value="Transcribed_RNA"/>
</dbReference>
<name>A0A0A9CET4_ARUDO</name>